<evidence type="ECO:0000256" key="20">
    <source>
        <dbReference type="PROSITE-ProRule" id="PRU10141"/>
    </source>
</evidence>
<keyword evidence="23" id="KW-1185">Reference proteome</keyword>
<evidence type="ECO:0000313" key="23">
    <source>
        <dbReference type="Proteomes" id="UP001172457"/>
    </source>
</evidence>
<dbReference type="PANTHER" id="PTHR27003">
    <property type="entry name" value="OS07G0166700 PROTEIN"/>
    <property type="match status" value="1"/>
</dbReference>
<dbReference type="PROSITE" id="PS00107">
    <property type="entry name" value="PROTEIN_KINASE_ATP"/>
    <property type="match status" value="1"/>
</dbReference>
<evidence type="ECO:0000256" key="17">
    <source>
        <dbReference type="ARBA" id="ARBA00023180"/>
    </source>
</evidence>
<evidence type="ECO:0000256" key="5">
    <source>
        <dbReference type="ARBA" id="ARBA00022553"/>
    </source>
</evidence>
<dbReference type="Proteomes" id="UP001172457">
    <property type="component" value="Chromosome 1"/>
</dbReference>
<keyword evidence="9" id="KW-0732">Signal</keyword>
<feature type="domain" description="Protein kinase" evidence="21">
    <location>
        <begin position="305"/>
        <end position="608"/>
    </location>
</feature>
<evidence type="ECO:0000256" key="1">
    <source>
        <dbReference type="ARBA" id="ARBA00004162"/>
    </source>
</evidence>
<dbReference type="FunFam" id="1.10.510.10:FF:000358">
    <property type="entry name" value="Putative leucine-rich repeat receptor-like serine/threonine-protein kinase"/>
    <property type="match status" value="1"/>
</dbReference>
<dbReference type="Pfam" id="PF07714">
    <property type="entry name" value="PK_Tyr_Ser-Thr"/>
    <property type="match status" value="1"/>
</dbReference>
<organism evidence="22 23">
    <name type="scientific">Centaurea solstitialis</name>
    <name type="common">yellow star-thistle</name>
    <dbReference type="NCBI Taxonomy" id="347529"/>
    <lineage>
        <taxon>Eukaryota</taxon>
        <taxon>Viridiplantae</taxon>
        <taxon>Streptophyta</taxon>
        <taxon>Embryophyta</taxon>
        <taxon>Tracheophyta</taxon>
        <taxon>Spermatophyta</taxon>
        <taxon>Magnoliopsida</taxon>
        <taxon>eudicotyledons</taxon>
        <taxon>Gunneridae</taxon>
        <taxon>Pentapetalae</taxon>
        <taxon>asterids</taxon>
        <taxon>campanulids</taxon>
        <taxon>Asterales</taxon>
        <taxon>Asteraceae</taxon>
        <taxon>Carduoideae</taxon>
        <taxon>Cardueae</taxon>
        <taxon>Centaureinae</taxon>
        <taxon>Centaurea</taxon>
    </lineage>
</organism>
<evidence type="ECO:0000256" key="4">
    <source>
        <dbReference type="ARBA" id="ARBA00022527"/>
    </source>
</evidence>
<dbReference type="SMART" id="SM00220">
    <property type="entry name" value="S_TKc"/>
    <property type="match status" value="1"/>
</dbReference>
<evidence type="ECO:0000256" key="11">
    <source>
        <dbReference type="ARBA" id="ARBA00022741"/>
    </source>
</evidence>
<evidence type="ECO:0000256" key="18">
    <source>
        <dbReference type="ARBA" id="ARBA00047899"/>
    </source>
</evidence>
<keyword evidence="16" id="KW-0675">Receptor</keyword>
<keyword evidence="8" id="KW-0812">Transmembrane</keyword>
<evidence type="ECO:0000256" key="14">
    <source>
        <dbReference type="ARBA" id="ARBA00022989"/>
    </source>
</evidence>
<dbReference type="EMBL" id="JARYMX010000001">
    <property type="protein sequence ID" value="KAJ9565051.1"/>
    <property type="molecule type" value="Genomic_DNA"/>
</dbReference>
<evidence type="ECO:0000259" key="21">
    <source>
        <dbReference type="PROSITE" id="PS50011"/>
    </source>
</evidence>
<keyword evidence="15" id="KW-0472">Membrane</keyword>
<dbReference type="Gene3D" id="1.10.510.10">
    <property type="entry name" value="Transferase(Phosphotransferase) domain 1"/>
    <property type="match status" value="5"/>
</dbReference>
<sequence>MYPSFRSRGLHDLRVPLTDIVVATNDFAHQNLIEKGKYEDLYKGKLFRSGQLVNVVVQRLYKRHWYRYDTLDKIQQLCHIKHKNIASIVGFCAQDDGIIIVNEHVVNGSLDKYLRYPILTWMQRLYICLGVAHALHDCGLIYGNIKSSKILLDKDWDAKVFGITSYNLQHIFSGNIRSNVVYNLGVLLFEVVCDTKKVIGDGGRVQDVATIVRRHYQERRLNKIIDPNLLKQMHPQSLFIFLKTAYKCLMDQRQHKIGDVVSNLEEALELQLKHENRVARPSFSWKNLERLKIQLSDIVSSTKNFAKEYCIGSGAYGTVYKAELDYNVGRIGEILKKRGTVAIKRISNKQDEQGSEQGFFIELEMLSGCKHPNIVALLGYCDEDPERILVYEYAFKRSLDEYLGCTDKTTNLTWVQRIRICLDVARGLNYLHNNTYDKPRIIHRDIKSANILLGERWNAMIADFGLSKFHPVNQHASTINTNNIAGTTGYLDPVYLETGKLKKASDIYSFGVVLFELLFGRLAYDPVFLAENDKGLACFARRRFNEGTLTEMVDPTMKEADELIRTLYNGPNQDSLDTFSELAYRCLAETQDERPTVDVVINELRKALNFQENRKDTSKYHLKTLNQAPTTSEITIALCEEHLVTHTKENFSTIKGIRLLSQSGYCKEMNEKIIVYEDASEGSLDMHLDNVSLGWTKRLKICIDVASGLDFLHGDVTRQGVVLHRDIKVLAFCTPGYYREVGFLTKESDIYALGVVFFEIMCGRLMWEIQKDNGRHLDDFVHDYFEKGTLNEIVFKGIEQQILPQSLNKFQEIAYKCLHQSKSERPTASEVVVQLKKALELQEDYEKWEPQLPTDYKEILQMSKSPEMYSNDTKKNLYNMLCKGMLLLKGKKVTSLFHYLSYSLFSVLQNIIKNH</sequence>
<comment type="catalytic activity">
    <reaction evidence="19">
        <text>L-seryl-[protein] + ATP = O-phospho-L-seryl-[protein] + ADP + H(+)</text>
        <dbReference type="Rhea" id="RHEA:17989"/>
        <dbReference type="Rhea" id="RHEA-COMP:9863"/>
        <dbReference type="Rhea" id="RHEA-COMP:11604"/>
        <dbReference type="ChEBI" id="CHEBI:15378"/>
        <dbReference type="ChEBI" id="CHEBI:29999"/>
        <dbReference type="ChEBI" id="CHEBI:30616"/>
        <dbReference type="ChEBI" id="CHEBI:83421"/>
        <dbReference type="ChEBI" id="CHEBI:456216"/>
        <dbReference type="EC" id="2.7.11.1"/>
    </reaction>
</comment>
<dbReference type="InterPro" id="IPR017441">
    <property type="entry name" value="Protein_kinase_ATP_BS"/>
</dbReference>
<comment type="caution">
    <text evidence="22">The sequence shown here is derived from an EMBL/GenBank/DDBJ whole genome shotgun (WGS) entry which is preliminary data.</text>
</comment>
<dbReference type="InterPro" id="IPR000719">
    <property type="entry name" value="Prot_kinase_dom"/>
</dbReference>
<evidence type="ECO:0000256" key="2">
    <source>
        <dbReference type="ARBA" id="ARBA00012513"/>
    </source>
</evidence>
<dbReference type="PROSITE" id="PS00108">
    <property type="entry name" value="PROTEIN_KINASE_ST"/>
    <property type="match status" value="1"/>
</dbReference>
<keyword evidence="6" id="KW-0433">Leucine-rich repeat</keyword>
<evidence type="ECO:0000256" key="6">
    <source>
        <dbReference type="ARBA" id="ARBA00022614"/>
    </source>
</evidence>
<gene>
    <name evidence="22" type="ORF">OSB04_001017</name>
</gene>
<evidence type="ECO:0000256" key="7">
    <source>
        <dbReference type="ARBA" id="ARBA00022679"/>
    </source>
</evidence>
<accession>A0AA38U2V8</accession>
<evidence type="ECO:0000256" key="19">
    <source>
        <dbReference type="ARBA" id="ARBA00048679"/>
    </source>
</evidence>
<evidence type="ECO:0000256" key="16">
    <source>
        <dbReference type="ARBA" id="ARBA00023170"/>
    </source>
</evidence>
<dbReference type="EC" id="2.7.11.1" evidence="2"/>
<dbReference type="GO" id="GO:0005886">
    <property type="term" value="C:plasma membrane"/>
    <property type="evidence" value="ECO:0007669"/>
    <property type="project" value="UniProtKB-SubCell"/>
</dbReference>
<proteinExistence type="predicted"/>
<dbReference type="PROSITE" id="PS50011">
    <property type="entry name" value="PROTEIN_KINASE_DOM"/>
    <property type="match status" value="1"/>
</dbReference>
<comment type="subcellular location">
    <subcellularLocation>
        <location evidence="1">Cell membrane</location>
        <topology evidence="1">Single-pass membrane protein</topology>
    </subcellularLocation>
</comment>
<evidence type="ECO:0000256" key="8">
    <source>
        <dbReference type="ARBA" id="ARBA00022692"/>
    </source>
</evidence>
<evidence type="ECO:0000256" key="10">
    <source>
        <dbReference type="ARBA" id="ARBA00022737"/>
    </source>
</evidence>
<dbReference type="Gene3D" id="3.30.200.20">
    <property type="entry name" value="Phosphorylase Kinase, domain 1"/>
    <property type="match status" value="2"/>
</dbReference>
<feature type="binding site" evidence="20">
    <location>
        <position position="344"/>
    </location>
    <ligand>
        <name>ATP</name>
        <dbReference type="ChEBI" id="CHEBI:30616"/>
    </ligand>
</feature>
<evidence type="ECO:0000256" key="12">
    <source>
        <dbReference type="ARBA" id="ARBA00022777"/>
    </source>
</evidence>
<dbReference type="InterPro" id="IPR011009">
    <property type="entry name" value="Kinase-like_dom_sf"/>
</dbReference>
<evidence type="ECO:0000256" key="3">
    <source>
        <dbReference type="ARBA" id="ARBA00022475"/>
    </source>
</evidence>
<keyword evidence="14" id="KW-1133">Transmembrane helix</keyword>
<keyword evidence="3" id="KW-1003">Cell membrane</keyword>
<evidence type="ECO:0000313" key="22">
    <source>
        <dbReference type="EMBL" id="KAJ9565051.1"/>
    </source>
</evidence>
<keyword evidence="13 20" id="KW-0067">ATP-binding</keyword>
<comment type="catalytic activity">
    <reaction evidence="18">
        <text>L-threonyl-[protein] + ATP = O-phospho-L-threonyl-[protein] + ADP + H(+)</text>
        <dbReference type="Rhea" id="RHEA:46608"/>
        <dbReference type="Rhea" id="RHEA-COMP:11060"/>
        <dbReference type="Rhea" id="RHEA-COMP:11605"/>
        <dbReference type="ChEBI" id="CHEBI:15378"/>
        <dbReference type="ChEBI" id="CHEBI:30013"/>
        <dbReference type="ChEBI" id="CHEBI:30616"/>
        <dbReference type="ChEBI" id="CHEBI:61977"/>
        <dbReference type="ChEBI" id="CHEBI:456216"/>
        <dbReference type="EC" id="2.7.11.1"/>
    </reaction>
</comment>
<name>A0AA38U2V8_9ASTR</name>
<dbReference type="InterPro" id="IPR045272">
    <property type="entry name" value="ANXUR1/2-like"/>
</dbReference>
<dbReference type="GO" id="GO:0009506">
    <property type="term" value="C:plasmodesma"/>
    <property type="evidence" value="ECO:0007669"/>
    <property type="project" value="TreeGrafter"/>
</dbReference>
<keyword evidence="5" id="KW-0597">Phosphoprotein</keyword>
<reference evidence="22" key="1">
    <citation type="submission" date="2023-03" db="EMBL/GenBank/DDBJ databases">
        <title>Chromosome-scale reference genome and RAD-based genetic map of yellow starthistle (Centaurea solstitialis) reveal putative structural variation and QTLs associated with invader traits.</title>
        <authorList>
            <person name="Reatini B."/>
            <person name="Cang F.A."/>
            <person name="Jiang Q."/>
            <person name="Mckibben M.T.W."/>
            <person name="Barker M.S."/>
            <person name="Rieseberg L.H."/>
            <person name="Dlugosch K.M."/>
        </authorList>
    </citation>
    <scope>NUCLEOTIDE SEQUENCE</scope>
    <source>
        <strain evidence="22">CAN-66</strain>
        <tissue evidence="22">Leaf</tissue>
    </source>
</reference>
<dbReference type="InterPro" id="IPR001245">
    <property type="entry name" value="Ser-Thr/Tyr_kinase_cat_dom"/>
</dbReference>
<keyword evidence="4" id="KW-0723">Serine/threonine-protein kinase</keyword>
<keyword evidence="12" id="KW-0418">Kinase</keyword>
<dbReference type="InterPro" id="IPR008271">
    <property type="entry name" value="Ser/Thr_kinase_AS"/>
</dbReference>
<dbReference type="Pfam" id="PF00069">
    <property type="entry name" value="Pkinase"/>
    <property type="match status" value="1"/>
</dbReference>
<dbReference type="GO" id="GO:0005524">
    <property type="term" value="F:ATP binding"/>
    <property type="evidence" value="ECO:0007669"/>
    <property type="project" value="UniProtKB-UniRule"/>
</dbReference>
<keyword evidence="10" id="KW-0677">Repeat</keyword>
<evidence type="ECO:0000256" key="9">
    <source>
        <dbReference type="ARBA" id="ARBA00022729"/>
    </source>
</evidence>
<keyword evidence="17" id="KW-0325">Glycoprotein</keyword>
<protein>
    <recommendedName>
        <fullName evidence="2">non-specific serine/threonine protein kinase</fullName>
        <ecNumber evidence="2">2.7.11.1</ecNumber>
    </recommendedName>
</protein>
<keyword evidence="7" id="KW-0808">Transferase</keyword>
<dbReference type="PANTHER" id="PTHR27003:SF471">
    <property type="entry name" value="VASCULAR ENDOTHELIAL GROWTH FACTOR RECEPTOR 2 (VEGFR2)-RELATED"/>
    <property type="match status" value="1"/>
</dbReference>
<dbReference type="GO" id="GO:0004714">
    <property type="term" value="F:transmembrane receptor protein tyrosine kinase activity"/>
    <property type="evidence" value="ECO:0007669"/>
    <property type="project" value="InterPro"/>
</dbReference>
<dbReference type="AlphaFoldDB" id="A0AA38U2V8"/>
<evidence type="ECO:0000256" key="15">
    <source>
        <dbReference type="ARBA" id="ARBA00023136"/>
    </source>
</evidence>
<dbReference type="SUPFAM" id="SSF56112">
    <property type="entry name" value="Protein kinase-like (PK-like)"/>
    <property type="match status" value="3"/>
</dbReference>
<dbReference type="GO" id="GO:0004674">
    <property type="term" value="F:protein serine/threonine kinase activity"/>
    <property type="evidence" value="ECO:0007669"/>
    <property type="project" value="UniProtKB-KW"/>
</dbReference>
<keyword evidence="11 20" id="KW-0547">Nucleotide-binding</keyword>
<evidence type="ECO:0000256" key="13">
    <source>
        <dbReference type="ARBA" id="ARBA00022840"/>
    </source>
</evidence>